<feature type="region of interest" description="Disordered" evidence="1">
    <location>
        <begin position="1"/>
        <end position="89"/>
    </location>
</feature>
<keyword evidence="4" id="KW-1185">Reference proteome</keyword>
<dbReference type="PANTHER" id="PTHR34544:SF3">
    <property type="entry name" value="OS07G0155200 PROTEIN"/>
    <property type="match status" value="1"/>
</dbReference>
<dbReference type="Proteomes" id="UP000075714">
    <property type="component" value="Unassembled WGS sequence"/>
</dbReference>
<dbReference type="GO" id="GO:0042274">
    <property type="term" value="P:ribosomal small subunit biogenesis"/>
    <property type="evidence" value="ECO:0007669"/>
    <property type="project" value="InterPro"/>
</dbReference>
<sequence>MMQAGGGQAGPQTPAKGKQQGAQAEAEAAEEDEEDEQDGFLEDQGEDEYEEGEEGFEGEEDEEGGEGDDYAASFLEPDDAPREVATGDTSWGESVLRATQEVLQQPGLQGLELYLFRCLPSSRKVDIRLDKMSDVYGSPSIDDIEKFQRALFAALDRELGPEAAGEISFEVSSPGAERQVAVPDELHRFGCLPLKVEYRAPDGKEVSSVLLLDSLDEAAGSSAWRLANVRANATVKGRALSKRQLAALVTIPLADITRVRIHVDF</sequence>
<accession>A0A150GHP7</accession>
<evidence type="ECO:0000313" key="4">
    <source>
        <dbReference type="Proteomes" id="UP000075714"/>
    </source>
</evidence>
<organism evidence="3 4">
    <name type="scientific">Gonium pectorale</name>
    <name type="common">Green alga</name>
    <dbReference type="NCBI Taxonomy" id="33097"/>
    <lineage>
        <taxon>Eukaryota</taxon>
        <taxon>Viridiplantae</taxon>
        <taxon>Chlorophyta</taxon>
        <taxon>core chlorophytes</taxon>
        <taxon>Chlorophyceae</taxon>
        <taxon>CS clade</taxon>
        <taxon>Chlamydomonadales</taxon>
        <taxon>Volvocaceae</taxon>
        <taxon>Gonium</taxon>
    </lineage>
</organism>
<evidence type="ECO:0000313" key="3">
    <source>
        <dbReference type="EMBL" id="KXZ49372.1"/>
    </source>
</evidence>
<name>A0A150GHP7_GONPE</name>
<dbReference type="STRING" id="33097.A0A150GHP7"/>
<dbReference type="PANTHER" id="PTHR34544">
    <property type="entry name" value="OSJNBA0006B20.18 PROTEIN"/>
    <property type="match status" value="1"/>
</dbReference>
<dbReference type="OrthoDB" id="1100432at2759"/>
<dbReference type="AlphaFoldDB" id="A0A150GHP7"/>
<dbReference type="EMBL" id="LSYV01000022">
    <property type="protein sequence ID" value="KXZ49372.1"/>
    <property type="molecule type" value="Genomic_DNA"/>
</dbReference>
<gene>
    <name evidence="3" type="ORF">GPECTOR_21g598</name>
</gene>
<dbReference type="InterPro" id="IPR003728">
    <property type="entry name" value="Ribosome_maturation_RimP"/>
</dbReference>
<feature type="compositionally biased region" description="Low complexity" evidence="1">
    <location>
        <begin position="10"/>
        <end position="26"/>
    </location>
</feature>
<dbReference type="Pfam" id="PF25498">
    <property type="entry name" value="DUF7912"/>
    <property type="match status" value="1"/>
</dbReference>
<protein>
    <recommendedName>
        <fullName evidence="2">DUF7912 domain-containing protein</fullName>
    </recommendedName>
</protein>
<comment type="caution">
    <text evidence="3">The sequence shown here is derived from an EMBL/GenBank/DDBJ whole genome shotgun (WGS) entry which is preliminary data.</text>
</comment>
<dbReference type="HAMAP" id="MF_01077">
    <property type="entry name" value="RimP"/>
    <property type="match status" value="1"/>
</dbReference>
<evidence type="ECO:0000259" key="2">
    <source>
        <dbReference type="Pfam" id="PF25498"/>
    </source>
</evidence>
<evidence type="ECO:0000256" key="1">
    <source>
        <dbReference type="SAM" id="MobiDB-lite"/>
    </source>
</evidence>
<feature type="domain" description="DUF7912" evidence="2">
    <location>
        <begin position="180"/>
        <end position="262"/>
    </location>
</feature>
<proteinExistence type="inferred from homology"/>
<feature type="compositionally biased region" description="Acidic residues" evidence="1">
    <location>
        <begin position="27"/>
        <end position="69"/>
    </location>
</feature>
<reference evidence="4" key="1">
    <citation type="journal article" date="2016" name="Nat. Commun.">
        <title>The Gonium pectorale genome demonstrates co-option of cell cycle regulation during the evolution of multicellularity.</title>
        <authorList>
            <person name="Hanschen E.R."/>
            <person name="Marriage T.N."/>
            <person name="Ferris P.J."/>
            <person name="Hamaji T."/>
            <person name="Toyoda A."/>
            <person name="Fujiyama A."/>
            <person name="Neme R."/>
            <person name="Noguchi H."/>
            <person name="Minakuchi Y."/>
            <person name="Suzuki M."/>
            <person name="Kawai-Toyooka H."/>
            <person name="Smith D.R."/>
            <person name="Sparks H."/>
            <person name="Anderson J."/>
            <person name="Bakaric R."/>
            <person name="Luria V."/>
            <person name="Karger A."/>
            <person name="Kirschner M.W."/>
            <person name="Durand P.M."/>
            <person name="Michod R.E."/>
            <person name="Nozaki H."/>
            <person name="Olson B.J."/>
        </authorList>
    </citation>
    <scope>NUCLEOTIDE SEQUENCE [LARGE SCALE GENOMIC DNA]</scope>
    <source>
        <strain evidence="4">NIES-2863</strain>
    </source>
</reference>
<dbReference type="InterPro" id="IPR057234">
    <property type="entry name" value="DUF7912"/>
</dbReference>